<dbReference type="GO" id="GO:0000976">
    <property type="term" value="F:transcription cis-regulatory region binding"/>
    <property type="evidence" value="ECO:0007669"/>
    <property type="project" value="UniProtKB-ARBA"/>
</dbReference>
<dbReference type="GO" id="GO:0005634">
    <property type="term" value="C:nucleus"/>
    <property type="evidence" value="ECO:0007669"/>
    <property type="project" value="UniProtKB-SubCell"/>
</dbReference>
<dbReference type="PANTHER" id="PTHR31744:SF216">
    <property type="entry name" value="NAC TRANSCRIPTION FACTOR"/>
    <property type="match status" value="1"/>
</dbReference>
<dbReference type="AlphaFoldDB" id="A0A8S0QJK9"/>
<keyword evidence="7 11" id="KW-0472">Membrane</keyword>
<accession>A0A8S0QJK9</accession>
<dbReference type="Gene3D" id="2.170.150.80">
    <property type="entry name" value="NAC domain"/>
    <property type="match status" value="1"/>
</dbReference>
<evidence type="ECO:0000256" key="2">
    <source>
        <dbReference type="ARBA" id="ARBA00004167"/>
    </source>
</evidence>
<evidence type="ECO:0000259" key="12">
    <source>
        <dbReference type="PROSITE" id="PS51005"/>
    </source>
</evidence>
<evidence type="ECO:0000256" key="6">
    <source>
        <dbReference type="ARBA" id="ARBA00023125"/>
    </source>
</evidence>
<keyword evidence="8" id="KW-0010">Activator</keyword>
<evidence type="ECO:0000313" key="13">
    <source>
        <dbReference type="EMBL" id="CAA2965806.1"/>
    </source>
</evidence>
<dbReference type="PROSITE" id="PS51005">
    <property type="entry name" value="NAC"/>
    <property type="match status" value="1"/>
</dbReference>
<keyword evidence="9" id="KW-0804">Transcription</keyword>
<evidence type="ECO:0000256" key="3">
    <source>
        <dbReference type="ARBA" id="ARBA00022692"/>
    </source>
</evidence>
<evidence type="ECO:0000256" key="8">
    <source>
        <dbReference type="ARBA" id="ARBA00023159"/>
    </source>
</evidence>
<evidence type="ECO:0000256" key="10">
    <source>
        <dbReference type="ARBA" id="ARBA00023242"/>
    </source>
</evidence>
<reference evidence="13 14" key="1">
    <citation type="submission" date="2019-12" db="EMBL/GenBank/DDBJ databases">
        <authorList>
            <person name="Alioto T."/>
            <person name="Alioto T."/>
            <person name="Gomez Garrido J."/>
        </authorList>
    </citation>
    <scope>NUCLEOTIDE SEQUENCE [LARGE SCALE GENOMIC DNA]</scope>
</reference>
<keyword evidence="4 11" id="KW-1133">Transmembrane helix</keyword>
<proteinExistence type="predicted"/>
<keyword evidence="3 11" id="KW-0812">Transmembrane</keyword>
<dbReference type="Proteomes" id="UP000594638">
    <property type="component" value="Unassembled WGS sequence"/>
</dbReference>
<dbReference type="PANTHER" id="PTHR31744">
    <property type="entry name" value="PROTEIN CUP-SHAPED COTYLEDON 2-RELATED"/>
    <property type="match status" value="1"/>
</dbReference>
<evidence type="ECO:0000313" key="14">
    <source>
        <dbReference type="Proteomes" id="UP000594638"/>
    </source>
</evidence>
<dbReference type="FunFam" id="2.170.150.80:FF:000002">
    <property type="entry name" value="Nac domain-containing protein 86"/>
    <property type="match status" value="1"/>
</dbReference>
<evidence type="ECO:0000256" key="1">
    <source>
        <dbReference type="ARBA" id="ARBA00004123"/>
    </source>
</evidence>
<dbReference type="OrthoDB" id="737278at2759"/>
<evidence type="ECO:0000256" key="4">
    <source>
        <dbReference type="ARBA" id="ARBA00022989"/>
    </source>
</evidence>
<feature type="transmembrane region" description="Helical" evidence="11">
    <location>
        <begin position="585"/>
        <end position="607"/>
    </location>
</feature>
<keyword evidence="10" id="KW-0539">Nucleus</keyword>
<dbReference type="InterPro" id="IPR003441">
    <property type="entry name" value="NAC-dom"/>
</dbReference>
<comment type="caution">
    <text evidence="13">The sequence shown here is derived from an EMBL/GenBank/DDBJ whole genome shotgun (WGS) entry which is preliminary data.</text>
</comment>
<evidence type="ECO:0000256" key="7">
    <source>
        <dbReference type="ARBA" id="ARBA00023136"/>
    </source>
</evidence>
<dbReference type="Pfam" id="PF02365">
    <property type="entry name" value="NAM"/>
    <property type="match status" value="1"/>
</dbReference>
<dbReference type="GO" id="GO:0006355">
    <property type="term" value="P:regulation of DNA-templated transcription"/>
    <property type="evidence" value="ECO:0007669"/>
    <property type="project" value="InterPro"/>
</dbReference>
<name>A0A8S0QJK9_OLEEU</name>
<dbReference type="SUPFAM" id="SSF101941">
    <property type="entry name" value="NAC domain"/>
    <property type="match status" value="1"/>
</dbReference>
<sequence>MAVTPVDPLPVGYRFRPTDEELIDHYLRLKTNGREKEVNIIREIDICQLEPWDLPDLSVIKSTDNEWFFFCLRDRKYQNGQRLNRATQKGFWKATGKDRIINSKKRVKIGMKKTLVFHEGRAPEGKRSNWVIHEYRAIEKSLDGTHPGQGSFVLCRLFKKPDIKQEYNTESPNIDECEEIIPSPSSTIVRHFAEDEQFKSITPAASGLAESRITLNSEKATSDTPIPLDRGDASFIADGHMLDPIYIPPDPELEKALDSFYPTYPEPLDSKIFSPLHSLMETNFGNSYLDKHFCDNINSDDRDNPIQYGTNDAYIREFLNSSLVYSDEHPYEDYAMSTLESPIYFNASELIKDIDSCSGSDQLQLGQHDVLHMQSDLGMETIQPEPLSQQDITFKMTSAGQNTHSMPQVSDHFQCSYLAPNTFSSVSAGNQIPRILNTTDEPGGSSNLVATDRTVGTEIRLRTRETSNQANAMKFLSHETASRRIRLQMRWQDVPVQYGLPQDSKNTDVNLEKKELAETEDCKATNVDTLDESKDIDFNKKIIDGQSHDSSTSVMAQPVLQGNNSEDVISVGLKCAVASSVSSSVYMPMVVVAMSLLIILVGVWGYFKF</sequence>
<comment type="subcellular location">
    <subcellularLocation>
        <location evidence="2">Membrane</location>
        <topology evidence="2">Single-pass membrane protein</topology>
    </subcellularLocation>
    <subcellularLocation>
        <location evidence="1">Nucleus</location>
    </subcellularLocation>
</comment>
<keyword evidence="6" id="KW-0238">DNA-binding</keyword>
<evidence type="ECO:0000256" key="11">
    <source>
        <dbReference type="SAM" id="Phobius"/>
    </source>
</evidence>
<dbReference type="InterPro" id="IPR036093">
    <property type="entry name" value="NAC_dom_sf"/>
</dbReference>
<keyword evidence="5" id="KW-0805">Transcription regulation</keyword>
<feature type="domain" description="NAC" evidence="12">
    <location>
        <begin position="9"/>
        <end position="160"/>
    </location>
</feature>
<gene>
    <name evidence="13" type="ORF">OLEA9_A076097</name>
</gene>
<keyword evidence="14" id="KW-1185">Reference proteome</keyword>
<evidence type="ECO:0000256" key="9">
    <source>
        <dbReference type="ARBA" id="ARBA00023163"/>
    </source>
</evidence>
<dbReference type="Gramene" id="OE9A076097T1">
    <property type="protein sequence ID" value="OE9A076097C1"/>
    <property type="gene ID" value="OE9A076097"/>
</dbReference>
<evidence type="ECO:0000256" key="5">
    <source>
        <dbReference type="ARBA" id="ARBA00023015"/>
    </source>
</evidence>
<organism evidence="13 14">
    <name type="scientific">Olea europaea subsp. europaea</name>
    <dbReference type="NCBI Taxonomy" id="158383"/>
    <lineage>
        <taxon>Eukaryota</taxon>
        <taxon>Viridiplantae</taxon>
        <taxon>Streptophyta</taxon>
        <taxon>Embryophyta</taxon>
        <taxon>Tracheophyta</taxon>
        <taxon>Spermatophyta</taxon>
        <taxon>Magnoliopsida</taxon>
        <taxon>eudicotyledons</taxon>
        <taxon>Gunneridae</taxon>
        <taxon>Pentapetalae</taxon>
        <taxon>asterids</taxon>
        <taxon>lamiids</taxon>
        <taxon>Lamiales</taxon>
        <taxon>Oleaceae</taxon>
        <taxon>Oleeae</taxon>
        <taxon>Olea</taxon>
    </lineage>
</organism>
<dbReference type="EMBL" id="CACTIH010001849">
    <property type="protein sequence ID" value="CAA2965806.1"/>
    <property type="molecule type" value="Genomic_DNA"/>
</dbReference>
<dbReference type="GO" id="GO:0016020">
    <property type="term" value="C:membrane"/>
    <property type="evidence" value="ECO:0007669"/>
    <property type="project" value="UniProtKB-SubCell"/>
</dbReference>
<protein>
    <submittedName>
        <fullName evidence="13">NAC domain-containing 62</fullName>
    </submittedName>
</protein>